<keyword evidence="2" id="KW-1185">Reference proteome</keyword>
<reference evidence="1 2" key="1">
    <citation type="journal article" date="2007" name="Genome Res.">
        <title>Genome characteristics of facultatively symbiotic Frankia sp. strains reflect host range and host plant biogeography.</title>
        <authorList>
            <person name="Normand P."/>
            <person name="Lapierre P."/>
            <person name="Tisa L.S."/>
            <person name="Gogarten J.P."/>
            <person name="Alloisio N."/>
            <person name="Bagnarol E."/>
            <person name="Bassi C.A."/>
            <person name="Berry A.M."/>
            <person name="Bickhart D.M."/>
            <person name="Choisne N."/>
            <person name="Couloux A."/>
            <person name="Cournoyer B."/>
            <person name="Cruveiller S."/>
            <person name="Daubin V."/>
            <person name="Demange N."/>
            <person name="Francino M.P."/>
            <person name="Goltsman E."/>
            <person name="Huang Y."/>
            <person name="Kopp O.R."/>
            <person name="Labarre L."/>
            <person name="Lapidus A."/>
            <person name="Lavire C."/>
            <person name="Marechal J."/>
            <person name="Martinez M."/>
            <person name="Mastronunzio J.E."/>
            <person name="Mullin B.C."/>
            <person name="Niemann J."/>
            <person name="Pujic P."/>
            <person name="Rawnsley T."/>
            <person name="Rouy Z."/>
            <person name="Schenowitz C."/>
            <person name="Sellstedt A."/>
            <person name="Tavares F."/>
            <person name="Tomkins J.P."/>
            <person name="Vallenet D."/>
            <person name="Valverde C."/>
            <person name="Wall L.G."/>
            <person name="Wang Y."/>
            <person name="Medigue C."/>
            <person name="Benson D.R."/>
        </authorList>
    </citation>
    <scope>NUCLEOTIDE SEQUENCE [LARGE SCALE GENOMIC DNA]</scope>
    <source>
        <strain evidence="2">DSM 45986 / CECT 9034 / ACN14a</strain>
    </source>
</reference>
<dbReference type="STRING" id="326424.FRAAL4778"/>
<organism evidence="1 2">
    <name type="scientific">Frankia alni (strain DSM 45986 / CECT 9034 / ACN14a)</name>
    <dbReference type="NCBI Taxonomy" id="326424"/>
    <lineage>
        <taxon>Bacteria</taxon>
        <taxon>Bacillati</taxon>
        <taxon>Actinomycetota</taxon>
        <taxon>Actinomycetes</taxon>
        <taxon>Frankiales</taxon>
        <taxon>Frankiaceae</taxon>
        <taxon>Frankia</taxon>
    </lineage>
</organism>
<name>Q0RGG8_FRAAA</name>
<dbReference type="AlphaFoldDB" id="Q0RGG8"/>
<dbReference type="HOGENOM" id="CLU_3414710_0_0_11"/>
<accession>Q0RGG8</accession>
<proteinExistence type="predicted"/>
<dbReference type="EMBL" id="CT573213">
    <property type="protein sequence ID" value="CAJ63419.1"/>
    <property type="molecule type" value="Genomic_DNA"/>
</dbReference>
<evidence type="ECO:0000313" key="1">
    <source>
        <dbReference type="EMBL" id="CAJ63419.1"/>
    </source>
</evidence>
<dbReference type="KEGG" id="fal:FRAAL4778"/>
<sequence>MPCLSSPRDGGAERCGVVRVDRPESAF</sequence>
<evidence type="ECO:0000313" key="2">
    <source>
        <dbReference type="Proteomes" id="UP000000657"/>
    </source>
</evidence>
<gene>
    <name evidence="1" type="ordered locus">FRAAL4778</name>
</gene>
<protein>
    <submittedName>
        <fullName evidence="1">Uncharacterized protein</fullName>
    </submittedName>
</protein>
<dbReference type="Proteomes" id="UP000000657">
    <property type="component" value="Chromosome"/>
</dbReference>